<reference evidence="1" key="1">
    <citation type="journal article" date="2004" name="Nature">
        <title>Genome duplication in the teleost fish Tetraodon nigroviridis reveals the early vertebrate proto-karyotype.</title>
        <authorList>
            <person name="Jaillon O."/>
            <person name="Aury J.-M."/>
            <person name="Brunet F."/>
            <person name="Petit J.-L."/>
            <person name="Stange-Thomann N."/>
            <person name="Mauceli E."/>
            <person name="Bouneau L."/>
            <person name="Fischer C."/>
            <person name="Ozouf-Costaz C."/>
            <person name="Bernot A."/>
            <person name="Nicaud S."/>
            <person name="Jaffe D."/>
            <person name="Fisher S."/>
            <person name="Lutfalla G."/>
            <person name="Dossat C."/>
            <person name="Segurens B."/>
            <person name="Dasilva C."/>
            <person name="Salanoubat M."/>
            <person name="Levy M."/>
            <person name="Boudet N."/>
            <person name="Castellano S."/>
            <person name="Anthouard V."/>
            <person name="Jubin C."/>
            <person name="Castelli V."/>
            <person name="Katinka M."/>
            <person name="Vacherie B."/>
            <person name="Biemont C."/>
            <person name="Skalli Z."/>
            <person name="Cattolico L."/>
            <person name="Poulain J."/>
            <person name="De Berardinis V."/>
            <person name="Cruaud C."/>
            <person name="Duprat S."/>
            <person name="Brottier P."/>
            <person name="Coutanceau J.-P."/>
            <person name="Gouzy J."/>
            <person name="Parra G."/>
            <person name="Lardier G."/>
            <person name="Chapple C."/>
            <person name="McKernan K.J."/>
            <person name="McEwan P."/>
            <person name="Bosak S."/>
            <person name="Kellis M."/>
            <person name="Volff J.-N."/>
            <person name="Guigo R."/>
            <person name="Zody M.C."/>
            <person name="Mesirov J."/>
            <person name="Lindblad-Toh K."/>
            <person name="Birren B."/>
            <person name="Nusbaum C."/>
            <person name="Kahn D."/>
            <person name="Robinson-Rechavi M."/>
            <person name="Laudet V."/>
            <person name="Schachter V."/>
            <person name="Quetier F."/>
            <person name="Saurin W."/>
            <person name="Scarpelli C."/>
            <person name="Wincker P."/>
            <person name="Lander E.S."/>
            <person name="Weissenbach J."/>
            <person name="Roest Crollius H."/>
        </authorList>
    </citation>
    <scope>NUCLEOTIDE SEQUENCE [LARGE SCALE GENOMIC DNA]</scope>
</reference>
<reference evidence="1" key="2">
    <citation type="submission" date="2004-02" db="EMBL/GenBank/DDBJ databases">
        <authorList>
            <consortium name="Genoscope"/>
            <consortium name="Whitehead Institute Centre for Genome Research"/>
        </authorList>
    </citation>
    <scope>NUCLEOTIDE SEQUENCE</scope>
</reference>
<dbReference type="EMBL" id="CAAE01014294">
    <property type="protein sequence ID" value="CAF96159.1"/>
    <property type="molecule type" value="Genomic_DNA"/>
</dbReference>
<name>Q4ST73_TETNG</name>
<dbReference type="KEGG" id="tng:GSTEN00013086G001"/>
<protein>
    <submittedName>
        <fullName evidence="1">(spotted green pufferfish) hypothetical protein</fullName>
    </submittedName>
</protein>
<accession>Q4ST73</accession>
<gene>
    <name evidence="1" type="ORF">GSTENG00013086001</name>
</gene>
<comment type="caution">
    <text evidence="1">The sequence shown here is derived from an EMBL/GenBank/DDBJ whole genome shotgun (WGS) entry which is preliminary data.</text>
</comment>
<organism evidence="1">
    <name type="scientific">Tetraodon nigroviridis</name>
    <name type="common">Spotted green pufferfish</name>
    <name type="synonym">Chelonodon nigroviridis</name>
    <dbReference type="NCBI Taxonomy" id="99883"/>
    <lineage>
        <taxon>Eukaryota</taxon>
        <taxon>Metazoa</taxon>
        <taxon>Chordata</taxon>
        <taxon>Craniata</taxon>
        <taxon>Vertebrata</taxon>
        <taxon>Euteleostomi</taxon>
        <taxon>Actinopterygii</taxon>
        <taxon>Neopterygii</taxon>
        <taxon>Teleostei</taxon>
        <taxon>Neoteleostei</taxon>
        <taxon>Acanthomorphata</taxon>
        <taxon>Eupercaria</taxon>
        <taxon>Tetraodontiformes</taxon>
        <taxon>Tetradontoidea</taxon>
        <taxon>Tetraodontidae</taxon>
        <taxon>Tetraodon</taxon>
    </lineage>
</organism>
<dbReference type="OrthoDB" id="1733656at2759"/>
<feature type="non-terminal residue" evidence="1">
    <location>
        <position position="1"/>
    </location>
</feature>
<dbReference type="AlphaFoldDB" id="Q4ST73"/>
<sequence>PVALGVAVGLGCGFALGWHLRARFSSTSKRLMAAMGISTGEASVMGEGGKFKVILVVRNDLKMGKGKRGCAVLPRCRFCLQTGPGEKLQPAQTAGIL</sequence>
<evidence type="ECO:0000313" key="1">
    <source>
        <dbReference type="EMBL" id="CAF96159.1"/>
    </source>
</evidence>
<proteinExistence type="predicted"/>